<dbReference type="PANTHER" id="PTHR24220:SF685">
    <property type="entry name" value="ABC TRANSPORTER RELATED"/>
    <property type="match status" value="1"/>
</dbReference>
<dbReference type="InterPro" id="IPR027417">
    <property type="entry name" value="P-loop_NTPase"/>
</dbReference>
<keyword evidence="3 5" id="KW-0067">ATP-binding</keyword>
<dbReference type="CDD" id="cd03255">
    <property type="entry name" value="ABC_MJ0796_LolCDE_FtsE"/>
    <property type="match status" value="1"/>
</dbReference>
<dbReference type="Proteomes" id="UP001501777">
    <property type="component" value="Unassembled WGS sequence"/>
</dbReference>
<dbReference type="GO" id="GO:0005524">
    <property type="term" value="F:ATP binding"/>
    <property type="evidence" value="ECO:0007669"/>
    <property type="project" value="UniProtKB-KW"/>
</dbReference>
<protein>
    <submittedName>
        <fullName evidence="5">ABC transporter ATP-binding protein</fullName>
    </submittedName>
</protein>
<accession>A0ABP5ZIL0</accession>
<keyword evidence="2" id="KW-0547">Nucleotide-binding</keyword>
<dbReference type="InterPro" id="IPR015854">
    <property type="entry name" value="ABC_transpr_LolD-like"/>
</dbReference>
<evidence type="ECO:0000256" key="3">
    <source>
        <dbReference type="ARBA" id="ARBA00022840"/>
    </source>
</evidence>
<evidence type="ECO:0000313" key="6">
    <source>
        <dbReference type="Proteomes" id="UP001501777"/>
    </source>
</evidence>
<dbReference type="InterPro" id="IPR017911">
    <property type="entry name" value="MacB-like_ATP-bd"/>
</dbReference>
<proteinExistence type="predicted"/>
<dbReference type="PANTHER" id="PTHR24220">
    <property type="entry name" value="IMPORT ATP-BINDING PROTEIN"/>
    <property type="match status" value="1"/>
</dbReference>
<reference evidence="6" key="1">
    <citation type="journal article" date="2019" name="Int. J. Syst. Evol. Microbiol.">
        <title>The Global Catalogue of Microorganisms (GCM) 10K type strain sequencing project: providing services to taxonomists for standard genome sequencing and annotation.</title>
        <authorList>
            <consortium name="The Broad Institute Genomics Platform"/>
            <consortium name="The Broad Institute Genome Sequencing Center for Infectious Disease"/>
            <person name="Wu L."/>
            <person name="Ma J."/>
        </authorList>
    </citation>
    <scope>NUCLEOTIDE SEQUENCE [LARGE SCALE GENOMIC DNA]</scope>
    <source>
        <strain evidence="6">JCM 4395</strain>
    </source>
</reference>
<dbReference type="InterPro" id="IPR003593">
    <property type="entry name" value="AAA+_ATPase"/>
</dbReference>
<dbReference type="Gene3D" id="3.40.50.300">
    <property type="entry name" value="P-loop containing nucleotide triphosphate hydrolases"/>
    <property type="match status" value="1"/>
</dbReference>
<dbReference type="EMBL" id="BAAASG010000010">
    <property type="protein sequence ID" value="GAA2497956.1"/>
    <property type="molecule type" value="Genomic_DNA"/>
</dbReference>
<evidence type="ECO:0000256" key="1">
    <source>
        <dbReference type="ARBA" id="ARBA00022448"/>
    </source>
</evidence>
<gene>
    <name evidence="5" type="ORF">GCM10010276_43990</name>
</gene>
<dbReference type="PROSITE" id="PS50893">
    <property type="entry name" value="ABC_TRANSPORTER_2"/>
    <property type="match status" value="1"/>
</dbReference>
<feature type="domain" description="ABC transporter" evidence="4">
    <location>
        <begin position="32"/>
        <end position="269"/>
    </location>
</feature>
<evidence type="ECO:0000313" key="5">
    <source>
        <dbReference type="EMBL" id="GAA2497956.1"/>
    </source>
</evidence>
<keyword evidence="6" id="KW-1185">Reference proteome</keyword>
<name>A0ABP5ZIL0_STRLO</name>
<dbReference type="PROSITE" id="PS00211">
    <property type="entry name" value="ABC_TRANSPORTER_1"/>
    <property type="match status" value="1"/>
</dbReference>
<dbReference type="SMART" id="SM00382">
    <property type="entry name" value="AAA"/>
    <property type="match status" value="1"/>
</dbReference>
<dbReference type="InterPro" id="IPR017871">
    <property type="entry name" value="ABC_transporter-like_CS"/>
</dbReference>
<sequence>MEHVPFTTSSHEEFLPVTTTPVADRSTTTVAARATDLSKIYGQGETQVVALDRVSVDFRQAEFTAIMGPSGSGKSTLMHCVAGLDTFSSGSVRIGETELGSLKDKQLTKLRRDKIGFIFQAFNLLPTLTALENITLPMDIAGRKPDRQWLERVIDMVGLRDRLGHRPAQLSGGQQQRVAVARALASRPDIIFGDEPTGNLDSRSGAEVLGFLRNSVRELGQTVVMVTHDPVAAAYADRVVFLADGQIVDHMLQPTAESVLDFMKQFDAKGRTS</sequence>
<keyword evidence="1" id="KW-0813">Transport</keyword>
<comment type="caution">
    <text evidence="5">The sequence shown here is derived from an EMBL/GenBank/DDBJ whole genome shotgun (WGS) entry which is preliminary data.</text>
</comment>
<dbReference type="InterPro" id="IPR003439">
    <property type="entry name" value="ABC_transporter-like_ATP-bd"/>
</dbReference>
<evidence type="ECO:0000256" key="2">
    <source>
        <dbReference type="ARBA" id="ARBA00022741"/>
    </source>
</evidence>
<dbReference type="Pfam" id="PF00005">
    <property type="entry name" value="ABC_tran"/>
    <property type="match status" value="1"/>
</dbReference>
<organism evidence="5 6">
    <name type="scientific">Streptomyces longisporus</name>
    <dbReference type="NCBI Taxonomy" id="1948"/>
    <lineage>
        <taxon>Bacteria</taxon>
        <taxon>Bacillati</taxon>
        <taxon>Actinomycetota</taxon>
        <taxon>Actinomycetes</taxon>
        <taxon>Kitasatosporales</taxon>
        <taxon>Streptomycetaceae</taxon>
        <taxon>Streptomyces</taxon>
    </lineage>
</organism>
<evidence type="ECO:0000259" key="4">
    <source>
        <dbReference type="PROSITE" id="PS50893"/>
    </source>
</evidence>
<dbReference type="SUPFAM" id="SSF52540">
    <property type="entry name" value="P-loop containing nucleoside triphosphate hydrolases"/>
    <property type="match status" value="1"/>
</dbReference>